<dbReference type="AlphaFoldDB" id="A0A2I1K5R2"/>
<comment type="subcellular location">
    <subcellularLocation>
        <location evidence="1">Cell membrane</location>
        <topology evidence="1">Multi-pass membrane protein</topology>
    </subcellularLocation>
</comment>
<dbReference type="RefSeq" id="WP_101660637.1">
    <property type="nucleotide sequence ID" value="NZ_CP118095.1"/>
</dbReference>
<evidence type="ECO:0000256" key="1">
    <source>
        <dbReference type="ARBA" id="ARBA00004651"/>
    </source>
</evidence>
<keyword evidence="3" id="KW-1003">Cell membrane</keyword>
<dbReference type="InterPro" id="IPR042094">
    <property type="entry name" value="T2SS_GspF_sf"/>
</dbReference>
<sequence length="360" mass="41487">MEGSVKKSKRAINWKAIANYEITSSWTRKKQADVLLYIAQMSSEGFQLIEIFQFLGQIYPEKKEDFQAMESQLIRGNYFYQTLSILHFPQSVIFQVKVSEEWGDFAKDLLVISDYLKTRDQQRQEIRKTLRYPAFLVGMIAILLGGLRLFLLPQLKAMGISQAGGLAAILLGTLENMPLLLAGFLGLSILFLIGGRIWYKKHSPLYRAQRYVKLPLIGRVYRLYYTYFFAYEFSQLFAVGYSIKQIIETFSSQEEVPFLKDFGQFLQASYQEGQPVSKALKESGVFEQEFPSIVQQGELLNQLAIKMRLFSQRCLESFHERIHGLIIVAQNVMFIFVATLVVMVYLLLMLPMFNMLGAIQ</sequence>
<evidence type="ECO:0000313" key="10">
    <source>
        <dbReference type="Proteomes" id="UP000234775"/>
    </source>
</evidence>
<evidence type="ECO:0000259" key="8">
    <source>
        <dbReference type="Pfam" id="PF00482"/>
    </source>
</evidence>
<evidence type="ECO:0000256" key="7">
    <source>
        <dbReference type="SAM" id="Phobius"/>
    </source>
</evidence>
<evidence type="ECO:0000256" key="2">
    <source>
        <dbReference type="ARBA" id="ARBA00005745"/>
    </source>
</evidence>
<accession>A0A2I1K5R2</accession>
<evidence type="ECO:0000256" key="4">
    <source>
        <dbReference type="ARBA" id="ARBA00022692"/>
    </source>
</evidence>
<keyword evidence="6 7" id="KW-0472">Membrane</keyword>
<feature type="transmembrane region" description="Helical" evidence="7">
    <location>
        <begin position="325"/>
        <end position="348"/>
    </location>
</feature>
<feature type="domain" description="Type II secretion system protein GspF" evidence="8">
    <location>
        <begin position="229"/>
        <end position="351"/>
    </location>
</feature>
<keyword evidence="5 7" id="KW-1133">Transmembrane helix</keyword>
<dbReference type="InterPro" id="IPR018076">
    <property type="entry name" value="T2SS_GspF_dom"/>
</dbReference>
<feature type="domain" description="Type II secretion system protein GspF" evidence="8">
    <location>
        <begin position="36"/>
        <end position="153"/>
    </location>
</feature>
<comment type="caution">
    <text evidence="9">The sequence shown here is derived from an EMBL/GenBank/DDBJ whole genome shotgun (WGS) entry which is preliminary data.</text>
</comment>
<comment type="similarity">
    <text evidence="2">Belongs to the GSP F family.</text>
</comment>
<dbReference type="NCBIfam" id="NF041012">
    <property type="entry name" value="T4P_ComGB"/>
    <property type="match status" value="1"/>
</dbReference>
<evidence type="ECO:0000313" key="9">
    <source>
        <dbReference type="EMBL" id="PKY90971.1"/>
    </source>
</evidence>
<dbReference type="Gene3D" id="1.20.81.30">
    <property type="entry name" value="Type II secretion system (T2SS), domain F"/>
    <property type="match status" value="2"/>
</dbReference>
<feature type="transmembrane region" description="Helical" evidence="7">
    <location>
        <begin position="132"/>
        <end position="151"/>
    </location>
</feature>
<evidence type="ECO:0000256" key="3">
    <source>
        <dbReference type="ARBA" id="ARBA00022475"/>
    </source>
</evidence>
<dbReference type="EMBL" id="PKGZ01000006">
    <property type="protein sequence ID" value="PKY90971.1"/>
    <property type="molecule type" value="Genomic_DNA"/>
</dbReference>
<feature type="transmembrane region" description="Helical" evidence="7">
    <location>
        <begin position="179"/>
        <end position="199"/>
    </location>
</feature>
<organism evidence="9 10">
    <name type="scientific">Aerococcus christensenii</name>
    <dbReference type="NCBI Taxonomy" id="87541"/>
    <lineage>
        <taxon>Bacteria</taxon>
        <taxon>Bacillati</taxon>
        <taxon>Bacillota</taxon>
        <taxon>Bacilli</taxon>
        <taxon>Lactobacillales</taxon>
        <taxon>Aerococcaceae</taxon>
        <taxon>Aerococcus</taxon>
    </lineage>
</organism>
<reference evidence="9 10" key="1">
    <citation type="submission" date="2017-12" db="EMBL/GenBank/DDBJ databases">
        <title>Phylogenetic diversity of female urinary microbiome.</title>
        <authorList>
            <person name="Thomas-White K."/>
            <person name="Wolfe A.J."/>
        </authorList>
    </citation>
    <scope>NUCLEOTIDE SEQUENCE [LARGE SCALE GENOMIC DNA]</scope>
    <source>
        <strain evidence="9 10">UMB0844</strain>
    </source>
</reference>
<dbReference type="PANTHER" id="PTHR30012:SF0">
    <property type="entry name" value="TYPE II SECRETION SYSTEM PROTEIN F-RELATED"/>
    <property type="match status" value="1"/>
</dbReference>
<name>A0A2I1K5R2_9LACT</name>
<keyword evidence="4 7" id="KW-0812">Transmembrane</keyword>
<dbReference type="GO" id="GO:0005886">
    <property type="term" value="C:plasma membrane"/>
    <property type="evidence" value="ECO:0007669"/>
    <property type="project" value="UniProtKB-SubCell"/>
</dbReference>
<gene>
    <name evidence="9" type="ORF">CYJ27_06855</name>
</gene>
<protein>
    <submittedName>
        <fullName evidence="9">Competence protein</fullName>
    </submittedName>
</protein>
<evidence type="ECO:0000256" key="6">
    <source>
        <dbReference type="ARBA" id="ARBA00023136"/>
    </source>
</evidence>
<dbReference type="Proteomes" id="UP000234775">
    <property type="component" value="Unassembled WGS sequence"/>
</dbReference>
<dbReference type="PANTHER" id="PTHR30012">
    <property type="entry name" value="GENERAL SECRETION PATHWAY PROTEIN"/>
    <property type="match status" value="1"/>
</dbReference>
<feature type="transmembrane region" description="Helical" evidence="7">
    <location>
        <begin position="220"/>
        <end position="243"/>
    </location>
</feature>
<proteinExistence type="inferred from homology"/>
<dbReference type="InterPro" id="IPR047692">
    <property type="entry name" value="T4P_ComGB"/>
</dbReference>
<dbReference type="Pfam" id="PF00482">
    <property type="entry name" value="T2SSF"/>
    <property type="match status" value="2"/>
</dbReference>
<keyword evidence="10" id="KW-1185">Reference proteome</keyword>
<dbReference type="InterPro" id="IPR003004">
    <property type="entry name" value="GspF/PilC"/>
</dbReference>
<evidence type="ECO:0000256" key="5">
    <source>
        <dbReference type="ARBA" id="ARBA00022989"/>
    </source>
</evidence>